<gene>
    <name evidence="1" type="ORF">METZ01_LOCUS55214</name>
</gene>
<evidence type="ECO:0000313" key="1">
    <source>
        <dbReference type="EMBL" id="SVA02360.1"/>
    </source>
</evidence>
<protein>
    <submittedName>
        <fullName evidence="1">Uncharacterized protein</fullName>
    </submittedName>
</protein>
<proteinExistence type="predicted"/>
<dbReference type="EMBL" id="UINC01002997">
    <property type="protein sequence ID" value="SVA02360.1"/>
    <property type="molecule type" value="Genomic_DNA"/>
</dbReference>
<accession>A0A381SE65</accession>
<dbReference type="AlphaFoldDB" id="A0A381SE65"/>
<sequence length="121" mass="14108">VLLMWLTPNSADAWNILENKRYNYSLIKDIFPLLSVVEPINITKFLWGNESVYNAEDFMVLGGQTNELSITFEKSNENENLINKAIFKDETNRQEVAILLKSRVHSDDFIDLDKVWKLMLI</sequence>
<name>A0A381SE65_9ZZZZ</name>
<feature type="non-terminal residue" evidence="1">
    <location>
        <position position="1"/>
    </location>
</feature>
<reference evidence="1" key="1">
    <citation type="submission" date="2018-05" db="EMBL/GenBank/DDBJ databases">
        <authorList>
            <person name="Lanie J.A."/>
            <person name="Ng W.-L."/>
            <person name="Kazmierczak K.M."/>
            <person name="Andrzejewski T.M."/>
            <person name="Davidsen T.M."/>
            <person name="Wayne K.J."/>
            <person name="Tettelin H."/>
            <person name="Glass J.I."/>
            <person name="Rusch D."/>
            <person name="Podicherti R."/>
            <person name="Tsui H.-C.T."/>
            <person name="Winkler M.E."/>
        </authorList>
    </citation>
    <scope>NUCLEOTIDE SEQUENCE</scope>
</reference>
<organism evidence="1">
    <name type="scientific">marine metagenome</name>
    <dbReference type="NCBI Taxonomy" id="408172"/>
    <lineage>
        <taxon>unclassified sequences</taxon>
        <taxon>metagenomes</taxon>
        <taxon>ecological metagenomes</taxon>
    </lineage>
</organism>